<geneLocation type="plasmid" evidence="2">
    <name>pJH-T4</name>
</geneLocation>
<proteinExistence type="predicted"/>
<protein>
    <submittedName>
        <fullName evidence="2">Uncharacterized protein</fullName>
    </submittedName>
</protein>
<reference evidence="2" key="1">
    <citation type="submission" date="2016-12" db="EMBL/GenBank/DDBJ databases">
        <title>Genetic characterization of cointegrate plasmids responsible for the mobilization of pRUM-like and pLAG, via pHTbeta, from Enterococcus faecium to E. faecalis.</title>
        <authorList>
            <person name="Di Sante L."/>
            <person name="Morroni G."/>
            <person name="Vignaroli C."/>
            <person name="Brenciani A."/>
        </authorList>
    </citation>
    <scope>NUCLEOTIDE SEQUENCE</scope>
    <source>
        <strain evidence="2">Transconjugant T4</strain>
        <plasmid evidence="2">pJH-T4</plasmid>
    </source>
</reference>
<feature type="compositionally biased region" description="Polar residues" evidence="1">
    <location>
        <begin position="8"/>
        <end position="17"/>
    </location>
</feature>
<dbReference type="EMBL" id="KY290886">
    <property type="protein sequence ID" value="ARQ19141.1"/>
    <property type="molecule type" value="Genomic_DNA"/>
</dbReference>
<feature type="region of interest" description="Disordered" evidence="1">
    <location>
        <begin position="1"/>
        <end position="20"/>
    </location>
</feature>
<keyword evidence="2" id="KW-0614">Plasmid</keyword>
<dbReference type="AlphaFoldDB" id="A0A2H4HI52"/>
<accession>A0A2H4HI52</accession>
<organism evidence="2">
    <name type="scientific">Enterococcus faecalis</name>
    <name type="common">Streptococcus faecalis</name>
    <dbReference type="NCBI Taxonomy" id="1351"/>
    <lineage>
        <taxon>Bacteria</taxon>
        <taxon>Bacillati</taxon>
        <taxon>Bacillota</taxon>
        <taxon>Bacilli</taxon>
        <taxon>Lactobacillales</taxon>
        <taxon>Enterococcaceae</taxon>
        <taxon>Enterococcus</taxon>
    </lineage>
</organism>
<name>A0A2H4HI52_ENTFL</name>
<evidence type="ECO:0000256" key="1">
    <source>
        <dbReference type="SAM" id="MobiDB-lite"/>
    </source>
</evidence>
<sequence length="145" mass="15858">MMSKTKKVTSAGSNGSGNPFGIKSGSGGFNIGQQMLKGKAGIKSTGDKRKSVRVPVELYDEVVKDLSYGAKYSLMTEILALFLKEFETHGNSIVTDFGKLKTRPVKISEEAFKVLKVIKFETDQSNTNIIASALTWYLDKRKGKA</sequence>
<evidence type="ECO:0000313" key="2">
    <source>
        <dbReference type="EMBL" id="ARQ19141.1"/>
    </source>
</evidence>